<sequence length="1175" mass="132044">MVDYVPLHVHSEYSLNDSLLRIHDIVAFAQTHDLTSIALTDRNNLYAAIKFYQCARRAKIKPILGCDLSIRDEVGQIHQLILLAQNALGFRHLCELVSFAYTHDQTPNEIAVDKTRLTAEQCQGLIALSGGEEGDVGKAIARGDRKHALQCATHWQKIFSNRFYLQIARFGQTEPPLFSQNLAEIGQKLRIAAVATNLACFKTAADFDYHEARVCIASGDTIDNPKRVRRFTPQHHLRAPQDLAQIFADAPQLLVNTELIAQRCNVVLSLGKHYLPDFPLPECIDIERYLVQEAERGLEERLVQLFPDPQIRAEKTALYQERLQTELAVINRMQFPGYFLIVADFIQWAKNHDVPVGPGRGSGAGSLVAFCLKITELDPMAYDLLFERFLNPERVSMPDFDVDFCMNKRDDVIRYVADKYGHDKVSQIATHGTMAAKAVIRDVGRVLSLPYPVVDKISKMVPNTLGVTLPDALGKTEKSRTHPEFFSAELTKRYEEDEEVKYLIDIALPLEGLARNVGKHAGGVVIAPTTLTDFSALYCEHAGSALVTQFDKEDIEAAGLVKFDFLGLRTLTVIDWAVQNVNQYAPANEKLDIRQIRDDDEATFQLLKSGKTTAVFQLESSGMKNLIAKLQPDNFEDLIALVALFRPGPLQSGMVDDFINRKHGRAKVVYPHPALAEILKNTYGVMVYQEQVMQVAQILAKYSLGEADLLRRAMGKKKPEEMAKQKGTFVARASAGGVDEQVAIDIFDLMAKFAEYGFNKSHSAAYALLSYQTAWLKAHYPAAFMAAVLTSEMDKTEKIVLLIDECHEMGLRILPPSINHSAYDFTINQQGEILFGLGAIKGVGQAVIEQILAERRRGGAFQSLTDLCQRLDLKTLKRKTLETLIYAGAFDLIEKNRGALFAVLPQALKLAEQYHQDKKNRQTNMFSLLDAAHCEAHLALNPENSWQPQQQLMWEKSVLGLFLSGHPAQVAAEMIRPICPKNIAEIQHELNQKTPHQGEYHFFYLGGLLVDKRNITSKKGKNFCFITIDDCSGKIEIAVPEELLQTENAALERDTLIIAQIKARFVVNEQSENWRYTLAHIYTVDDARYQLATDVKIESEINALTPQFLNALASWRRADDDESTAGVTLYFALRLEQEAVAASIRLGGRYRFDRTIFTDLAHHFGSQNIHMHYRI</sequence>
<dbReference type="InterPro" id="IPR029460">
    <property type="entry name" value="DNAPol_HHH"/>
</dbReference>
<reference evidence="9 10" key="1">
    <citation type="journal article" date="2007" name="Nat. Biotechnol.">
        <title>Genome sequence and identification of candidate vaccine antigens from the animal pathogen Dichelobacter nodosus.</title>
        <authorList>
            <person name="Myers G.S."/>
            <person name="Parker D."/>
            <person name="Al-Hasani K."/>
            <person name="Kennan R.M."/>
            <person name="Seemann T."/>
            <person name="Ren Q."/>
            <person name="Badger J.H."/>
            <person name="Selengut J.D."/>
            <person name="Deboy R.T."/>
            <person name="Tettelin H."/>
            <person name="Boyce J.D."/>
            <person name="McCarl V.P."/>
            <person name="Han X."/>
            <person name="Nelson W.C."/>
            <person name="Madupu R."/>
            <person name="Mohamoud Y."/>
            <person name="Holley T."/>
            <person name="Fedorova N."/>
            <person name="Khouri H."/>
            <person name="Bottomley S.P."/>
            <person name="Whittington R.J."/>
            <person name="Adler B."/>
            <person name="Songer J.G."/>
            <person name="Rood J.I."/>
            <person name="Paulsen I.T."/>
        </authorList>
    </citation>
    <scope>NUCLEOTIDE SEQUENCE [LARGE SCALE GENOMIC DNA]</scope>
    <source>
        <strain evidence="9 10">VCS1703A</strain>
    </source>
</reference>
<dbReference type="EC" id="2.7.7.7" evidence="1"/>
<accession>A5EV47</accession>
<dbReference type="PANTHER" id="PTHR32294">
    <property type="entry name" value="DNA POLYMERASE III SUBUNIT ALPHA"/>
    <property type="match status" value="1"/>
</dbReference>
<dbReference type="Pfam" id="PF17657">
    <property type="entry name" value="DNA_pol3_finger"/>
    <property type="match status" value="1"/>
</dbReference>
<dbReference type="Gene3D" id="1.10.150.870">
    <property type="match status" value="1"/>
</dbReference>
<dbReference type="InterPro" id="IPR003141">
    <property type="entry name" value="Pol/His_phosphatase_N"/>
</dbReference>
<feature type="domain" description="Polymerase/histidinol phosphatase N-terminal" evidence="8">
    <location>
        <begin position="5"/>
        <end position="72"/>
    </location>
</feature>
<proteinExistence type="predicted"/>
<dbReference type="Proteomes" id="UP000000248">
    <property type="component" value="Chromosome"/>
</dbReference>
<organism evidence="9 10">
    <name type="scientific">Dichelobacter nodosus (strain VCS1703A)</name>
    <dbReference type="NCBI Taxonomy" id="246195"/>
    <lineage>
        <taxon>Bacteria</taxon>
        <taxon>Pseudomonadati</taxon>
        <taxon>Pseudomonadota</taxon>
        <taxon>Gammaproteobacteria</taxon>
        <taxon>Cardiobacteriales</taxon>
        <taxon>Cardiobacteriaceae</taxon>
        <taxon>Dichelobacter</taxon>
    </lineage>
</organism>
<evidence type="ECO:0000256" key="1">
    <source>
        <dbReference type="ARBA" id="ARBA00012417"/>
    </source>
</evidence>
<dbReference type="SMART" id="SM00481">
    <property type="entry name" value="POLIIIAc"/>
    <property type="match status" value="1"/>
</dbReference>
<dbReference type="GO" id="GO:0006260">
    <property type="term" value="P:DNA replication"/>
    <property type="evidence" value="ECO:0007669"/>
    <property type="project" value="UniProtKB-KW"/>
</dbReference>
<evidence type="ECO:0000256" key="7">
    <source>
        <dbReference type="ARBA" id="ARBA00049244"/>
    </source>
</evidence>
<dbReference type="PANTHER" id="PTHR32294:SF0">
    <property type="entry name" value="DNA POLYMERASE III SUBUNIT ALPHA"/>
    <property type="match status" value="1"/>
</dbReference>
<evidence type="ECO:0000259" key="8">
    <source>
        <dbReference type="SMART" id="SM00481"/>
    </source>
</evidence>
<dbReference type="Pfam" id="PF02811">
    <property type="entry name" value="PHP"/>
    <property type="match status" value="1"/>
</dbReference>
<keyword evidence="6" id="KW-0239">DNA-directed DNA polymerase</keyword>
<dbReference type="eggNOG" id="COG0587">
    <property type="taxonomic scope" value="Bacteria"/>
</dbReference>
<dbReference type="EMBL" id="CP000513">
    <property type="protein sequence ID" value="ABQ14296.1"/>
    <property type="molecule type" value="Genomic_DNA"/>
</dbReference>
<dbReference type="Pfam" id="PF14579">
    <property type="entry name" value="HHH_6"/>
    <property type="match status" value="1"/>
</dbReference>
<keyword evidence="3 9" id="KW-0808">Transferase</keyword>
<keyword evidence="5" id="KW-0235">DNA replication</keyword>
<dbReference type="HOGENOM" id="CLU_001600_0_0_6"/>
<dbReference type="InterPro" id="IPR040982">
    <property type="entry name" value="DNA_pol3_finger"/>
</dbReference>
<evidence type="ECO:0000313" key="9">
    <source>
        <dbReference type="EMBL" id="ABQ14296.1"/>
    </source>
</evidence>
<comment type="catalytic activity">
    <reaction evidence="7">
        <text>DNA(n) + a 2'-deoxyribonucleoside 5'-triphosphate = DNA(n+1) + diphosphate</text>
        <dbReference type="Rhea" id="RHEA:22508"/>
        <dbReference type="Rhea" id="RHEA-COMP:17339"/>
        <dbReference type="Rhea" id="RHEA-COMP:17340"/>
        <dbReference type="ChEBI" id="CHEBI:33019"/>
        <dbReference type="ChEBI" id="CHEBI:61560"/>
        <dbReference type="ChEBI" id="CHEBI:173112"/>
        <dbReference type="EC" id="2.7.7.7"/>
    </reaction>
</comment>
<dbReference type="RefSeq" id="WP_012031021.1">
    <property type="nucleotide sequence ID" value="NC_009446.1"/>
</dbReference>
<protein>
    <recommendedName>
        <fullName evidence="2">DNA polymerase III subunit alpha</fullName>
        <ecNumber evidence="1">2.7.7.7</ecNumber>
    </recommendedName>
</protein>
<name>A5EV47_DICNV</name>
<evidence type="ECO:0000256" key="2">
    <source>
        <dbReference type="ARBA" id="ARBA00019114"/>
    </source>
</evidence>
<dbReference type="Pfam" id="PF07733">
    <property type="entry name" value="DNA_pol3_alpha"/>
    <property type="match status" value="1"/>
</dbReference>
<gene>
    <name evidence="9" type="primary">dnaE</name>
    <name evidence="9" type="ordered locus">DNO_0688</name>
</gene>
<dbReference type="SUPFAM" id="SSF89550">
    <property type="entry name" value="PHP domain-like"/>
    <property type="match status" value="1"/>
</dbReference>
<dbReference type="NCBIfam" id="NF004226">
    <property type="entry name" value="PRK05673.1"/>
    <property type="match status" value="1"/>
</dbReference>
<dbReference type="AlphaFoldDB" id="A5EV47"/>
<dbReference type="Gene3D" id="1.10.10.1600">
    <property type="entry name" value="Bacterial DNA polymerase III alpha subunit, thumb domain"/>
    <property type="match status" value="1"/>
</dbReference>
<dbReference type="CDD" id="cd04485">
    <property type="entry name" value="DnaE_OBF"/>
    <property type="match status" value="1"/>
</dbReference>
<dbReference type="OrthoDB" id="9803237at2"/>
<evidence type="ECO:0000256" key="4">
    <source>
        <dbReference type="ARBA" id="ARBA00022695"/>
    </source>
</evidence>
<dbReference type="InterPro" id="IPR004805">
    <property type="entry name" value="DnaE2/DnaE/PolC"/>
</dbReference>
<evidence type="ECO:0000256" key="5">
    <source>
        <dbReference type="ARBA" id="ARBA00022705"/>
    </source>
</evidence>
<keyword evidence="10" id="KW-1185">Reference proteome</keyword>
<evidence type="ECO:0000256" key="3">
    <source>
        <dbReference type="ARBA" id="ARBA00022679"/>
    </source>
</evidence>
<dbReference type="InterPro" id="IPR016195">
    <property type="entry name" value="Pol/histidinol_Pase-like"/>
</dbReference>
<dbReference type="Gene3D" id="3.20.20.140">
    <property type="entry name" value="Metal-dependent hydrolases"/>
    <property type="match status" value="1"/>
</dbReference>
<dbReference type="InterPro" id="IPR011708">
    <property type="entry name" value="DNA_pol3_alpha_NTPase_dom"/>
</dbReference>
<dbReference type="InterPro" id="IPR004013">
    <property type="entry name" value="PHP_dom"/>
</dbReference>
<dbReference type="GO" id="GO:0003887">
    <property type="term" value="F:DNA-directed DNA polymerase activity"/>
    <property type="evidence" value="ECO:0007669"/>
    <property type="project" value="UniProtKB-KW"/>
</dbReference>
<dbReference type="InterPro" id="IPR041931">
    <property type="entry name" value="DNA_pol3_alpha_thumb_dom"/>
</dbReference>
<keyword evidence="4 9" id="KW-0548">Nucleotidyltransferase</keyword>
<evidence type="ECO:0000313" key="10">
    <source>
        <dbReference type="Proteomes" id="UP000000248"/>
    </source>
</evidence>
<dbReference type="KEGG" id="dno:DNO_0688"/>
<dbReference type="GO" id="GO:0008408">
    <property type="term" value="F:3'-5' exonuclease activity"/>
    <property type="evidence" value="ECO:0007669"/>
    <property type="project" value="InterPro"/>
</dbReference>
<dbReference type="NCBIfam" id="TIGR00594">
    <property type="entry name" value="polc"/>
    <property type="match status" value="1"/>
</dbReference>
<evidence type="ECO:0000256" key="6">
    <source>
        <dbReference type="ARBA" id="ARBA00022932"/>
    </source>
</evidence>
<dbReference type="STRING" id="246195.DNO_0688"/>